<gene>
    <name evidence="2" type="ORF">AYBTSS11_LOCUS9317</name>
</gene>
<evidence type="ECO:0000313" key="3">
    <source>
        <dbReference type="Proteomes" id="UP001189624"/>
    </source>
</evidence>
<evidence type="ECO:0000313" key="2">
    <source>
        <dbReference type="EMBL" id="CAJ1939754.1"/>
    </source>
</evidence>
<proteinExistence type="predicted"/>
<name>A0AA86VFK6_9FABA</name>
<keyword evidence="3" id="KW-1185">Reference proteome</keyword>
<keyword evidence="1" id="KW-0812">Transmembrane</keyword>
<dbReference type="Gramene" id="rna-AYBTSS11_LOCUS9317">
    <property type="protein sequence ID" value="CAJ1939754.1"/>
    <property type="gene ID" value="gene-AYBTSS11_LOCUS9317"/>
</dbReference>
<feature type="transmembrane region" description="Helical" evidence="1">
    <location>
        <begin position="25"/>
        <end position="44"/>
    </location>
</feature>
<dbReference type="AlphaFoldDB" id="A0AA86VFK6"/>
<sequence length="63" mass="7021">MKATIATTDHKTTSQPMLQQGLSHLAAFFASIHSAFLLLFLTVVKKKKPSSLQPQMQIEKSHQ</sequence>
<dbReference type="EMBL" id="OY731400">
    <property type="protein sequence ID" value="CAJ1939754.1"/>
    <property type="molecule type" value="Genomic_DNA"/>
</dbReference>
<organism evidence="2 3">
    <name type="scientific">Sphenostylis stenocarpa</name>
    <dbReference type="NCBI Taxonomy" id="92480"/>
    <lineage>
        <taxon>Eukaryota</taxon>
        <taxon>Viridiplantae</taxon>
        <taxon>Streptophyta</taxon>
        <taxon>Embryophyta</taxon>
        <taxon>Tracheophyta</taxon>
        <taxon>Spermatophyta</taxon>
        <taxon>Magnoliopsida</taxon>
        <taxon>eudicotyledons</taxon>
        <taxon>Gunneridae</taxon>
        <taxon>Pentapetalae</taxon>
        <taxon>rosids</taxon>
        <taxon>fabids</taxon>
        <taxon>Fabales</taxon>
        <taxon>Fabaceae</taxon>
        <taxon>Papilionoideae</taxon>
        <taxon>50 kb inversion clade</taxon>
        <taxon>NPAAA clade</taxon>
        <taxon>indigoferoid/millettioid clade</taxon>
        <taxon>Phaseoleae</taxon>
        <taxon>Sphenostylis</taxon>
    </lineage>
</organism>
<reference evidence="2" key="1">
    <citation type="submission" date="2023-10" db="EMBL/GenBank/DDBJ databases">
        <authorList>
            <person name="Domelevo Entfellner J.-B."/>
        </authorList>
    </citation>
    <scope>NUCLEOTIDE SEQUENCE</scope>
</reference>
<keyword evidence="1" id="KW-1133">Transmembrane helix</keyword>
<protein>
    <recommendedName>
        <fullName evidence="4">Transmembrane protein</fullName>
    </recommendedName>
</protein>
<accession>A0AA86VFK6</accession>
<dbReference type="Proteomes" id="UP001189624">
    <property type="component" value="Chromosome 3"/>
</dbReference>
<keyword evidence="1" id="KW-0472">Membrane</keyword>
<evidence type="ECO:0000256" key="1">
    <source>
        <dbReference type="SAM" id="Phobius"/>
    </source>
</evidence>
<evidence type="ECO:0008006" key="4">
    <source>
        <dbReference type="Google" id="ProtNLM"/>
    </source>
</evidence>